<evidence type="ECO:0000313" key="3">
    <source>
        <dbReference type="Ensembl" id="ENSHHUP00000023272.1"/>
    </source>
</evidence>
<feature type="domain" description="RGS" evidence="2">
    <location>
        <begin position="133"/>
        <end position="192"/>
    </location>
</feature>
<dbReference type="STRING" id="62062.ENSHHUP00000023272"/>
<dbReference type="GO" id="GO:0005634">
    <property type="term" value="C:nucleus"/>
    <property type="evidence" value="ECO:0007669"/>
    <property type="project" value="TreeGrafter"/>
</dbReference>
<feature type="region of interest" description="Disordered" evidence="1">
    <location>
        <begin position="198"/>
        <end position="218"/>
    </location>
</feature>
<dbReference type="Ensembl" id="ENSHHUT00000024149.1">
    <property type="protein sequence ID" value="ENSHHUP00000023272.1"/>
    <property type="gene ID" value="ENSHHUG00000014596.1"/>
</dbReference>
<evidence type="ECO:0000313" key="4">
    <source>
        <dbReference type="Proteomes" id="UP000314982"/>
    </source>
</evidence>
<proteinExistence type="predicted"/>
<accession>A0A4W5LBQ2</accession>
<dbReference type="SUPFAM" id="SSF48097">
    <property type="entry name" value="Regulator of G-protein signaling, RGS"/>
    <property type="match status" value="1"/>
</dbReference>
<protein>
    <recommendedName>
        <fullName evidence="2">RGS domain-containing protein</fullName>
    </recommendedName>
</protein>
<dbReference type="PANTHER" id="PTHR46583">
    <property type="entry name" value="REGULATOR OF G-PROTEIN SIGNALING 22"/>
    <property type="match status" value="1"/>
</dbReference>
<dbReference type="GeneTree" id="ENSGT00500000044936"/>
<dbReference type="GO" id="GO:0001965">
    <property type="term" value="F:G-protein alpha-subunit binding"/>
    <property type="evidence" value="ECO:0007669"/>
    <property type="project" value="InterPro"/>
</dbReference>
<reference evidence="4" key="1">
    <citation type="submission" date="2018-06" db="EMBL/GenBank/DDBJ databases">
        <title>Genome assembly of Danube salmon.</title>
        <authorList>
            <person name="Macqueen D.J."/>
            <person name="Gundappa M.K."/>
        </authorList>
    </citation>
    <scope>NUCLEOTIDE SEQUENCE [LARGE SCALE GENOMIC DNA]</scope>
</reference>
<evidence type="ECO:0000259" key="2">
    <source>
        <dbReference type="PROSITE" id="PS50132"/>
    </source>
</evidence>
<dbReference type="GO" id="GO:0005737">
    <property type="term" value="C:cytoplasm"/>
    <property type="evidence" value="ECO:0007669"/>
    <property type="project" value="TreeGrafter"/>
</dbReference>
<dbReference type="PANTHER" id="PTHR46583:SF1">
    <property type="entry name" value="REGULATOR OF G-PROTEIN SIGNALING 22"/>
    <property type="match status" value="1"/>
</dbReference>
<dbReference type="InterPro" id="IPR016137">
    <property type="entry name" value="RGS"/>
</dbReference>
<name>A0A4W5LBQ2_9TELE</name>
<dbReference type="PROSITE" id="PS50132">
    <property type="entry name" value="RGS"/>
    <property type="match status" value="1"/>
</dbReference>
<feature type="compositionally biased region" description="Polar residues" evidence="1">
    <location>
        <begin position="204"/>
        <end position="218"/>
    </location>
</feature>
<dbReference type="AlphaFoldDB" id="A0A4W5LBQ2"/>
<dbReference type="GO" id="GO:0009966">
    <property type="term" value="P:regulation of signal transduction"/>
    <property type="evidence" value="ECO:0007669"/>
    <property type="project" value="InterPro"/>
</dbReference>
<sequence length="218" mass="25668">PLQLLYSTYVCSAACSSIEVEEVSRGRVYTCLTPPFEELFDWVEEHTLTLLLEPWTLLTTRDTDTFQKVAVREETRQVESEQYRELQTRYEEAVHRLEQHAVAQACRPPPPPLEVPRSPAMWSAVPERYRGYRLGSLLGHRMELQHFTSFLQDNTASIHLTCWLDIEHYRRIPHKDKAQREDKSRLIKDKYLNRKYFFGPDSPATRQQQDEVMSQSLL</sequence>
<organism evidence="3 4">
    <name type="scientific">Hucho hucho</name>
    <name type="common">huchen</name>
    <dbReference type="NCBI Taxonomy" id="62062"/>
    <lineage>
        <taxon>Eukaryota</taxon>
        <taxon>Metazoa</taxon>
        <taxon>Chordata</taxon>
        <taxon>Craniata</taxon>
        <taxon>Vertebrata</taxon>
        <taxon>Euteleostomi</taxon>
        <taxon>Actinopterygii</taxon>
        <taxon>Neopterygii</taxon>
        <taxon>Teleostei</taxon>
        <taxon>Protacanthopterygii</taxon>
        <taxon>Salmoniformes</taxon>
        <taxon>Salmonidae</taxon>
        <taxon>Salmoninae</taxon>
        <taxon>Hucho</taxon>
    </lineage>
</organism>
<dbReference type="InterPro" id="IPR042651">
    <property type="entry name" value="Rgs22"/>
</dbReference>
<reference evidence="3" key="2">
    <citation type="submission" date="2025-08" db="UniProtKB">
        <authorList>
            <consortium name="Ensembl"/>
        </authorList>
    </citation>
    <scope>IDENTIFICATION</scope>
</reference>
<dbReference type="InterPro" id="IPR044926">
    <property type="entry name" value="RGS_subdomain_2"/>
</dbReference>
<dbReference type="InterPro" id="IPR036305">
    <property type="entry name" value="RGS_sf"/>
</dbReference>
<dbReference type="Gene3D" id="1.10.167.10">
    <property type="entry name" value="Regulator of G-protein Signalling 4, domain 2"/>
    <property type="match status" value="1"/>
</dbReference>
<keyword evidence="4" id="KW-1185">Reference proteome</keyword>
<evidence type="ECO:0000256" key="1">
    <source>
        <dbReference type="SAM" id="MobiDB-lite"/>
    </source>
</evidence>
<dbReference type="Proteomes" id="UP000314982">
    <property type="component" value="Unassembled WGS sequence"/>
</dbReference>
<reference evidence="3" key="3">
    <citation type="submission" date="2025-09" db="UniProtKB">
        <authorList>
            <consortium name="Ensembl"/>
        </authorList>
    </citation>
    <scope>IDENTIFICATION</scope>
</reference>